<keyword evidence="2" id="KW-1185">Reference proteome</keyword>
<evidence type="ECO:0000313" key="1">
    <source>
        <dbReference type="EMBL" id="RMC37368.1"/>
    </source>
</evidence>
<dbReference type="Proteomes" id="UP000273516">
    <property type="component" value="Unassembled WGS sequence"/>
</dbReference>
<reference evidence="1 2" key="1">
    <citation type="submission" date="2018-07" db="EMBL/GenBank/DDBJ databases">
        <authorList>
            <person name="Zhang Y."/>
            <person name="Wang L."/>
            <person name="Ma S."/>
        </authorList>
    </citation>
    <scope>NUCLEOTIDE SEQUENCE [LARGE SCALE GENOMIC DNA]</scope>
    <source>
        <strain evidence="1 2">4-2</strain>
    </source>
</reference>
<dbReference type="InterPro" id="IPR021466">
    <property type="entry name" value="Put_rhamnosyl_transferase"/>
</dbReference>
<name>A0A3M0MIA4_9RHOB</name>
<dbReference type="Pfam" id="PF11316">
    <property type="entry name" value="Rhamno_transf"/>
    <property type="match status" value="1"/>
</dbReference>
<comment type="caution">
    <text evidence="1">The sequence shown here is derived from an EMBL/GenBank/DDBJ whole genome shotgun (WGS) entry which is preliminary data.</text>
</comment>
<gene>
    <name evidence="1" type="ORF">C9E81_01015</name>
</gene>
<sequence>MKIQPIGVCRFSLVTEGGFKHQLSSSEDIAAHIFEDRRMGIRMAWFRHVLMPSIRAQTDQDFIFVVLASTLMPQKWQDQLLEAVSGCPAIRLDFVEPGKHWKICNAAFHRYTEPDTDIVAQFRLDDDDALERSYISRVRSDFKQFVAPLYQRFGKVSCDYTRGFILDADSSEARLYRTDSLALTCGQTVYLPPHSRDSLFTWGHHRLHCVMPTVTLNDGNMYLRGRHGTNDTSFRLPKQNIVDWDLSALERRFDIRLEQLQKGLSAVAA</sequence>
<protein>
    <recommendedName>
        <fullName evidence="3">Rhamnosyl transferase</fullName>
    </recommendedName>
</protein>
<evidence type="ECO:0008006" key="3">
    <source>
        <dbReference type="Google" id="ProtNLM"/>
    </source>
</evidence>
<dbReference type="OrthoDB" id="9771846at2"/>
<accession>A0A3M0MIA4</accession>
<dbReference type="AlphaFoldDB" id="A0A3M0MIA4"/>
<dbReference type="RefSeq" id="WP_122110457.1">
    <property type="nucleotide sequence ID" value="NZ_QOKZ01000001.1"/>
</dbReference>
<dbReference type="EMBL" id="QOKZ01000001">
    <property type="protein sequence ID" value="RMC37368.1"/>
    <property type="molecule type" value="Genomic_DNA"/>
</dbReference>
<evidence type="ECO:0000313" key="2">
    <source>
        <dbReference type="Proteomes" id="UP000273516"/>
    </source>
</evidence>
<organism evidence="1 2">
    <name type="scientific">Paracoccus alkanivorans</name>
    <dbReference type="NCBI Taxonomy" id="2116655"/>
    <lineage>
        <taxon>Bacteria</taxon>
        <taxon>Pseudomonadati</taxon>
        <taxon>Pseudomonadota</taxon>
        <taxon>Alphaproteobacteria</taxon>
        <taxon>Rhodobacterales</taxon>
        <taxon>Paracoccaceae</taxon>
        <taxon>Paracoccus</taxon>
    </lineage>
</organism>
<proteinExistence type="predicted"/>